<dbReference type="EC" id="2.1.1.37" evidence="1"/>
<dbReference type="CDD" id="cd04370">
    <property type="entry name" value="BAH"/>
    <property type="match status" value="1"/>
</dbReference>
<dbReference type="GO" id="GO:0044027">
    <property type="term" value="P:negative regulation of gene expression via chromosomal CpG island methylation"/>
    <property type="evidence" value="ECO:0007669"/>
    <property type="project" value="TreeGrafter"/>
</dbReference>
<evidence type="ECO:0000256" key="2">
    <source>
        <dbReference type="ARBA" id="ARBA00022603"/>
    </source>
</evidence>
<evidence type="ECO:0000256" key="5">
    <source>
        <dbReference type="SAM" id="MobiDB-lite"/>
    </source>
</evidence>
<dbReference type="InterPro" id="IPR057215">
    <property type="entry name" value="DUF7893"/>
</dbReference>
<evidence type="ECO:0000259" key="6">
    <source>
        <dbReference type="Pfam" id="PF25423"/>
    </source>
</evidence>
<organism evidence="7 8">
    <name type="scientific">Emydomyces testavorans</name>
    <dbReference type="NCBI Taxonomy" id="2070801"/>
    <lineage>
        <taxon>Eukaryota</taxon>
        <taxon>Fungi</taxon>
        <taxon>Dikarya</taxon>
        <taxon>Ascomycota</taxon>
        <taxon>Pezizomycotina</taxon>
        <taxon>Eurotiomycetes</taxon>
        <taxon>Eurotiomycetidae</taxon>
        <taxon>Onygenales</taxon>
        <taxon>Nannizziopsiaceae</taxon>
        <taxon>Emydomyces</taxon>
    </lineage>
</organism>
<feature type="region of interest" description="Disordered" evidence="5">
    <location>
        <begin position="787"/>
        <end position="806"/>
    </location>
</feature>
<dbReference type="PANTHER" id="PTHR10629:SF54">
    <property type="entry name" value="DNA METHYLTRANSFERASE DIM-2"/>
    <property type="match status" value="1"/>
</dbReference>
<evidence type="ECO:0000256" key="3">
    <source>
        <dbReference type="ARBA" id="ARBA00022679"/>
    </source>
</evidence>
<dbReference type="InterPro" id="IPR050390">
    <property type="entry name" value="C5-Methyltransferase"/>
</dbReference>
<proteinExistence type="predicted"/>
<evidence type="ECO:0000313" key="8">
    <source>
        <dbReference type="Proteomes" id="UP001219355"/>
    </source>
</evidence>
<dbReference type="PROSITE" id="PS00094">
    <property type="entry name" value="C5_MTASE_1"/>
    <property type="match status" value="1"/>
</dbReference>
<dbReference type="InterPro" id="IPR018117">
    <property type="entry name" value="C5_DNA_meth_AS"/>
</dbReference>
<dbReference type="EMBL" id="CP120630">
    <property type="protein sequence ID" value="WEW60595.1"/>
    <property type="molecule type" value="Genomic_DNA"/>
</dbReference>
<dbReference type="InterPro" id="IPR029063">
    <property type="entry name" value="SAM-dependent_MTases_sf"/>
</dbReference>
<dbReference type="GO" id="GO:0005634">
    <property type="term" value="C:nucleus"/>
    <property type="evidence" value="ECO:0007669"/>
    <property type="project" value="TreeGrafter"/>
</dbReference>
<dbReference type="Gene3D" id="3.90.120.10">
    <property type="entry name" value="DNA Methylase, subunit A, domain 2"/>
    <property type="match status" value="1"/>
</dbReference>
<keyword evidence="3 7" id="KW-0808">Transferase</keyword>
<dbReference type="GO" id="GO:0032259">
    <property type="term" value="P:methylation"/>
    <property type="evidence" value="ECO:0007669"/>
    <property type="project" value="UniProtKB-KW"/>
</dbReference>
<dbReference type="InterPro" id="IPR043151">
    <property type="entry name" value="BAH_sf"/>
</dbReference>
<feature type="domain" description="DUF7893" evidence="6">
    <location>
        <begin position="187"/>
        <end position="273"/>
    </location>
</feature>
<sequence length="1104" mass="125580">MPILKFTLSPDPFNEEQEESKLPSSDFIGVALPWQSVNASAYEGFDPPLPRSSERDAIDALKKVSRSNMYGNSEFTSFQLDDFTIYTDEVTNAKKYGMIALNDVASKQGSSVFFFDGVVKPEGSDSPAFYLQRVSFMLVSIGGYEDVGCHGVGDDIWIQSTHCRERGHIWYRLGKPAREYRRYHHLFLWLANLAKFFVDYLFENRDVTLSHFKRGFYDWLWQRHHLDSAFRSWLEELGKTDFRHAIVAHGFFLYGQALNLGSGYSSHPLWDEIGLSATPIVPEQPEKTQRTIVTPYIYQCFKEMLWSHHLKVIEQDPQMAVKHRRLVRRMGFVPTKKKVVSCSKGPIVAGDIIAIHRDNESLWKGHDDLWYALVQRVSGSNLDLIWLYKPTDTICANLTYPNSNELFLSDHCNCADSKIKVSEVVKKVSVTFFSSRAENTDFFIRQSYHSSDETFTTLQEGDFQCRCGKVKEVSYNPGDTVLVETSDILEPVEIIEFKGHEVEVRELLRRSRDFKQNCRPNELVYTNRFRTIHVEQIQRPCHIRFYPEEEREHIPPPYNRDGNGSAFYITCEETAQGLRPMSSPANFHHGFNPHEPKRKLRALNLFSGGGSFDRGLEEGTAIRNEWAVEWGINQMLTYRANHERPEDLKLFCGSVNDYLKLAIKGTESDLVAKPGEVEFISGGSPCQGYSLANYQKQSEGSLRNCSMIASVAAYVDFYRPKYAILENVPAMASKSHPRSPLSQLICTFVGMGYQLRLMHLDAWSFGAPQSRSRLFLLMAAPGLQLPEHPPLTHSHPSGTTLRSLGEAPNGLPFGERQWDMPIFKFISAREGTSDLPDIGRAKVMSIPWPDHRPSRNESCHTQTIVDYVPRYPRTMGLAQAFAMGYLGQDPYPDDIKRKSSGSRSWSRVDPNHLMPTITTSVMPQCKFTGRWLHWRESRLLTLMEVRRAQGYPDSEVLIGRAAQQWKIVGNSVARQVALALGLSIREACLRNPPPTPYENAENMVEPEEYSTTTNKKKSKRRVSEVIVETTIMTTTTRYRLEAGTTSTEFSTPSLGEQAGIGSHKNSGTLQVVIPPVSKRLDHTSKKVKMAETQWLSDDELIVID</sequence>
<accession>A0AAF0IK55</accession>
<dbReference type="GO" id="GO:0003886">
    <property type="term" value="F:DNA (cytosine-5-)-methyltransferase activity"/>
    <property type="evidence" value="ECO:0007669"/>
    <property type="project" value="UniProtKB-EC"/>
</dbReference>
<dbReference type="Gene3D" id="2.30.30.490">
    <property type="match status" value="2"/>
</dbReference>
<dbReference type="Pfam" id="PF25423">
    <property type="entry name" value="DUF7893"/>
    <property type="match status" value="1"/>
</dbReference>
<name>A0AAF0IK55_9EURO</name>
<dbReference type="PANTHER" id="PTHR10629">
    <property type="entry name" value="CYTOSINE-SPECIFIC METHYLTRANSFERASE"/>
    <property type="match status" value="1"/>
</dbReference>
<dbReference type="Pfam" id="PF00145">
    <property type="entry name" value="DNA_methylase"/>
    <property type="match status" value="1"/>
</dbReference>
<protein>
    <recommendedName>
        <fullName evidence="1">DNA (cytosine-5-)-methyltransferase</fullName>
        <ecNumber evidence="1">2.1.1.37</ecNumber>
    </recommendedName>
</protein>
<keyword evidence="2 7" id="KW-0489">Methyltransferase</keyword>
<keyword evidence="8" id="KW-1185">Reference proteome</keyword>
<evidence type="ECO:0000256" key="4">
    <source>
        <dbReference type="ARBA" id="ARBA00022691"/>
    </source>
</evidence>
<dbReference type="AlphaFoldDB" id="A0AAF0IK55"/>
<dbReference type="Proteomes" id="UP001219355">
    <property type="component" value="Chromosome 4"/>
</dbReference>
<dbReference type="SUPFAM" id="SSF53335">
    <property type="entry name" value="S-adenosyl-L-methionine-dependent methyltransferases"/>
    <property type="match status" value="1"/>
</dbReference>
<reference evidence="7" key="1">
    <citation type="submission" date="2023-03" db="EMBL/GenBank/DDBJ databases">
        <title>Emydomyces testavorans Genome Sequence.</title>
        <authorList>
            <person name="Hoyer L."/>
        </authorList>
    </citation>
    <scope>NUCLEOTIDE SEQUENCE</scope>
    <source>
        <strain evidence="7">16-2883</strain>
    </source>
</reference>
<evidence type="ECO:0000313" key="7">
    <source>
        <dbReference type="EMBL" id="WEW60595.1"/>
    </source>
</evidence>
<dbReference type="GO" id="GO:0003677">
    <property type="term" value="F:DNA binding"/>
    <property type="evidence" value="ECO:0007669"/>
    <property type="project" value="TreeGrafter"/>
</dbReference>
<dbReference type="Gene3D" id="3.40.50.150">
    <property type="entry name" value="Vaccinia Virus protein VP39"/>
    <property type="match status" value="1"/>
</dbReference>
<dbReference type="PRINTS" id="PR00105">
    <property type="entry name" value="C5METTRFRASE"/>
</dbReference>
<gene>
    <name evidence="7" type="ORF">PRK78_006082</name>
</gene>
<keyword evidence="4" id="KW-0949">S-adenosyl-L-methionine</keyword>
<evidence type="ECO:0000256" key="1">
    <source>
        <dbReference type="ARBA" id="ARBA00011975"/>
    </source>
</evidence>
<dbReference type="InterPro" id="IPR001525">
    <property type="entry name" value="C5_MeTfrase"/>
</dbReference>